<keyword evidence="3" id="KW-0804">Transcription</keyword>
<reference evidence="6 7" key="1">
    <citation type="submission" date="2018-08" db="EMBL/GenBank/DDBJ databases">
        <title>Complete genome sequencing of Blastochloris tepida GI.</title>
        <authorList>
            <person name="Tsukatani Y."/>
            <person name="Mori H."/>
        </authorList>
    </citation>
    <scope>NUCLEOTIDE SEQUENCE [LARGE SCALE GENOMIC DNA]</scope>
    <source>
        <strain evidence="6 7">GI</strain>
    </source>
</reference>
<dbReference type="SUPFAM" id="SSF46785">
    <property type="entry name" value="Winged helix' DNA-binding domain"/>
    <property type="match status" value="1"/>
</dbReference>
<evidence type="ECO:0000256" key="4">
    <source>
        <dbReference type="SAM" id="MobiDB-lite"/>
    </source>
</evidence>
<dbReference type="RefSeq" id="WP_244600129.1">
    <property type="nucleotide sequence ID" value="NZ_AP018907.1"/>
</dbReference>
<protein>
    <recommendedName>
        <fullName evidence="5">HTH marR-type domain-containing protein</fullName>
    </recommendedName>
</protein>
<dbReference type="SMART" id="SM00347">
    <property type="entry name" value="HTH_MARR"/>
    <property type="match status" value="1"/>
</dbReference>
<evidence type="ECO:0000256" key="3">
    <source>
        <dbReference type="ARBA" id="ARBA00023163"/>
    </source>
</evidence>
<evidence type="ECO:0000313" key="6">
    <source>
        <dbReference type="EMBL" id="BBF92421.1"/>
    </source>
</evidence>
<dbReference type="Gene3D" id="1.10.10.10">
    <property type="entry name" value="Winged helix-like DNA-binding domain superfamily/Winged helix DNA-binding domain"/>
    <property type="match status" value="1"/>
</dbReference>
<evidence type="ECO:0000256" key="2">
    <source>
        <dbReference type="ARBA" id="ARBA00023125"/>
    </source>
</evidence>
<accession>A0A348FYN8</accession>
<feature type="domain" description="HTH marR-type" evidence="5">
    <location>
        <begin position="36"/>
        <end position="165"/>
    </location>
</feature>
<dbReference type="PROSITE" id="PS50995">
    <property type="entry name" value="HTH_MARR_2"/>
    <property type="match status" value="1"/>
</dbReference>
<evidence type="ECO:0000259" key="5">
    <source>
        <dbReference type="PROSITE" id="PS50995"/>
    </source>
</evidence>
<dbReference type="PANTHER" id="PTHR35790">
    <property type="entry name" value="HTH-TYPE TRANSCRIPTIONAL REGULATOR PCHR"/>
    <property type="match status" value="1"/>
</dbReference>
<keyword evidence="7" id="KW-1185">Reference proteome</keyword>
<dbReference type="PRINTS" id="PR00598">
    <property type="entry name" value="HTHMARR"/>
</dbReference>
<dbReference type="InterPro" id="IPR036388">
    <property type="entry name" value="WH-like_DNA-bd_sf"/>
</dbReference>
<dbReference type="Proteomes" id="UP000266934">
    <property type="component" value="Chromosome"/>
</dbReference>
<name>A0A348FYN8_9HYPH</name>
<evidence type="ECO:0000313" key="7">
    <source>
        <dbReference type="Proteomes" id="UP000266934"/>
    </source>
</evidence>
<organism evidence="6 7">
    <name type="scientific">Blastochloris tepida</name>
    <dbReference type="NCBI Taxonomy" id="2233851"/>
    <lineage>
        <taxon>Bacteria</taxon>
        <taxon>Pseudomonadati</taxon>
        <taxon>Pseudomonadota</taxon>
        <taxon>Alphaproteobacteria</taxon>
        <taxon>Hyphomicrobiales</taxon>
        <taxon>Blastochloridaceae</taxon>
        <taxon>Blastochloris</taxon>
    </lineage>
</organism>
<gene>
    <name evidence="6" type="ORF">BLTE_11060</name>
</gene>
<dbReference type="KEGG" id="blag:BLTE_11060"/>
<keyword evidence="2" id="KW-0238">DNA-binding</keyword>
<dbReference type="InterPro" id="IPR036390">
    <property type="entry name" value="WH_DNA-bd_sf"/>
</dbReference>
<keyword evidence="1" id="KW-0805">Transcription regulation</keyword>
<dbReference type="GO" id="GO:0003677">
    <property type="term" value="F:DNA binding"/>
    <property type="evidence" value="ECO:0007669"/>
    <property type="project" value="UniProtKB-KW"/>
</dbReference>
<dbReference type="GO" id="GO:0003700">
    <property type="term" value="F:DNA-binding transcription factor activity"/>
    <property type="evidence" value="ECO:0007669"/>
    <property type="project" value="InterPro"/>
</dbReference>
<proteinExistence type="predicted"/>
<dbReference type="AlphaFoldDB" id="A0A348FYN8"/>
<dbReference type="InterPro" id="IPR000835">
    <property type="entry name" value="HTH_MarR-typ"/>
</dbReference>
<dbReference type="Pfam" id="PF12802">
    <property type="entry name" value="MarR_2"/>
    <property type="match status" value="1"/>
</dbReference>
<sequence length="183" mass="20017">MQPRSLMPGARDDGAPADTLPTPPSDPLLRLETFLPYRLNVLSALVLRALGRIFDERFGIAIPEWRVIATIGQFGTLTAKQVGTHSHMHKTKVSRAVATLERRGLLVRRSNKADLREAFLSLTEDGQAIYQAIVPSAVEFADRMLADLDPAERAALESIFEKLTARASVWAAEGPAGADDELD</sequence>
<dbReference type="PANTHER" id="PTHR35790:SF4">
    <property type="entry name" value="HTH-TYPE TRANSCRIPTIONAL REGULATOR PCHR"/>
    <property type="match status" value="1"/>
</dbReference>
<dbReference type="InterPro" id="IPR052067">
    <property type="entry name" value="Metal_resp_HTH_trans_reg"/>
</dbReference>
<feature type="region of interest" description="Disordered" evidence="4">
    <location>
        <begin position="1"/>
        <end position="24"/>
    </location>
</feature>
<evidence type="ECO:0000256" key="1">
    <source>
        <dbReference type="ARBA" id="ARBA00023015"/>
    </source>
</evidence>
<dbReference type="EMBL" id="AP018907">
    <property type="protein sequence ID" value="BBF92421.1"/>
    <property type="molecule type" value="Genomic_DNA"/>
</dbReference>